<organism evidence="5 6">
    <name type="scientific">Aeoliella mucimassa</name>
    <dbReference type="NCBI Taxonomy" id="2527972"/>
    <lineage>
        <taxon>Bacteria</taxon>
        <taxon>Pseudomonadati</taxon>
        <taxon>Planctomycetota</taxon>
        <taxon>Planctomycetia</taxon>
        <taxon>Pirellulales</taxon>
        <taxon>Lacipirellulaceae</taxon>
        <taxon>Aeoliella</taxon>
    </lineage>
</organism>
<dbReference type="InterPro" id="IPR013320">
    <property type="entry name" value="ConA-like_dom_sf"/>
</dbReference>
<dbReference type="Gene3D" id="2.60.120.200">
    <property type="match status" value="2"/>
</dbReference>
<evidence type="ECO:0000259" key="4">
    <source>
        <dbReference type="SMART" id="SM00560"/>
    </source>
</evidence>
<dbReference type="SUPFAM" id="SSF49899">
    <property type="entry name" value="Concanavalin A-like lectins/glucanases"/>
    <property type="match status" value="1"/>
</dbReference>
<dbReference type="Gene3D" id="1.10.1330.10">
    <property type="entry name" value="Dockerin domain"/>
    <property type="match status" value="1"/>
</dbReference>
<evidence type="ECO:0000256" key="2">
    <source>
        <dbReference type="ARBA" id="ARBA00023157"/>
    </source>
</evidence>
<dbReference type="SMART" id="SM00560">
    <property type="entry name" value="LamGL"/>
    <property type="match status" value="1"/>
</dbReference>
<dbReference type="Proteomes" id="UP000315750">
    <property type="component" value="Chromosome"/>
</dbReference>
<dbReference type="NCBIfam" id="TIGR02595">
    <property type="entry name" value="PEP_CTERM"/>
    <property type="match status" value="2"/>
</dbReference>
<gene>
    <name evidence="5" type="ORF">Pan181_20830</name>
</gene>
<dbReference type="Pfam" id="PF13385">
    <property type="entry name" value="Laminin_G_3"/>
    <property type="match status" value="1"/>
</dbReference>
<dbReference type="PROSITE" id="PS00018">
    <property type="entry name" value="EF_HAND_1"/>
    <property type="match status" value="1"/>
</dbReference>
<evidence type="ECO:0000256" key="1">
    <source>
        <dbReference type="ARBA" id="ARBA00022729"/>
    </source>
</evidence>
<reference evidence="5 6" key="1">
    <citation type="submission" date="2019-02" db="EMBL/GenBank/DDBJ databases">
        <title>Deep-cultivation of Planctomycetes and their phenomic and genomic characterization uncovers novel biology.</title>
        <authorList>
            <person name="Wiegand S."/>
            <person name="Jogler M."/>
            <person name="Boedeker C."/>
            <person name="Pinto D."/>
            <person name="Vollmers J."/>
            <person name="Rivas-Marin E."/>
            <person name="Kohn T."/>
            <person name="Peeters S.H."/>
            <person name="Heuer A."/>
            <person name="Rast P."/>
            <person name="Oberbeckmann S."/>
            <person name="Bunk B."/>
            <person name="Jeske O."/>
            <person name="Meyerdierks A."/>
            <person name="Storesund J.E."/>
            <person name="Kallscheuer N."/>
            <person name="Luecker S."/>
            <person name="Lage O.M."/>
            <person name="Pohl T."/>
            <person name="Merkel B.J."/>
            <person name="Hornburger P."/>
            <person name="Mueller R.-W."/>
            <person name="Bruemmer F."/>
            <person name="Labrenz M."/>
            <person name="Spormann A.M."/>
            <person name="Op den Camp H."/>
            <person name="Overmann J."/>
            <person name="Amann R."/>
            <person name="Jetten M.S.M."/>
            <person name="Mascher T."/>
            <person name="Medema M.H."/>
            <person name="Devos D.P."/>
            <person name="Kaster A.-K."/>
            <person name="Ovreas L."/>
            <person name="Rohde M."/>
            <person name="Galperin M.Y."/>
            <person name="Jogler C."/>
        </authorList>
    </citation>
    <scope>NUCLEOTIDE SEQUENCE [LARGE SCALE GENOMIC DNA]</scope>
    <source>
        <strain evidence="5 6">Pan181</strain>
    </source>
</reference>
<name>A0A518AMF3_9BACT</name>
<protein>
    <submittedName>
        <fullName evidence="5">PEP-CTERM motif protein</fullName>
    </submittedName>
</protein>
<feature type="domain" description="LamG-like jellyroll fold" evidence="4">
    <location>
        <begin position="527"/>
        <end position="664"/>
    </location>
</feature>
<keyword evidence="1 3" id="KW-0732">Signal</keyword>
<dbReference type="Pfam" id="PF07589">
    <property type="entry name" value="PEP-CTERM"/>
    <property type="match status" value="3"/>
</dbReference>
<dbReference type="InterPro" id="IPR006558">
    <property type="entry name" value="LamG-like"/>
</dbReference>
<keyword evidence="2" id="KW-1015">Disulfide bond</keyword>
<keyword evidence="6" id="KW-1185">Reference proteome</keyword>
<evidence type="ECO:0000313" key="6">
    <source>
        <dbReference type="Proteomes" id="UP000315750"/>
    </source>
</evidence>
<accession>A0A518AMF3</accession>
<evidence type="ECO:0000256" key="3">
    <source>
        <dbReference type="SAM" id="SignalP"/>
    </source>
</evidence>
<dbReference type="RefSeq" id="WP_145246679.1">
    <property type="nucleotide sequence ID" value="NZ_CP036278.1"/>
</dbReference>
<proteinExistence type="predicted"/>
<dbReference type="InterPro" id="IPR013424">
    <property type="entry name" value="Ice-binding_C"/>
</dbReference>
<dbReference type="KEGG" id="amuc:Pan181_20830"/>
<sequence precursor="true">MSIRHLFLSTCLLASMALHASAVLVTPTGITYTGNGVEFFTEEIHLIDGAGLTGTLDPSGLNIESVTHGNAGQDTGWVTDDPAPGGGDYFVDTTAVVTFDIELGGTYNLTDFVFWSYGFGAINGNSASQVRLDFSTDGGSSFASSQTLDIPAEYGTPAVVPLTTPADANFIQMEVLDNFFGTFGGGDRVGMSEIRFLDSVEPGVLSMIVNRDNGEITFDNGSDSTIEFAGLGLTSASGALNTTNWSPIAGNYDADGDSSISPDAWVPFSETAYDLSEGTLGTGTLTTSTGSGTSSISLGSGLWIPTNTQDIVATYLDANTGEVVPILVQYTSEVYGENDPIKTGDFDVSGSVDSLDWAIYRSGYRQDLSSLSEAEAYLMGDLNGDGINNAVDFGLFKSAWEADNPGVPFSSLFDSANVPEPGSIALLGLGALCVGLIRTSKLRSTIFSALVVALICGGSMVQAELPSLVSHWDLDANANDSFGSNNGTPSGVSFGAVGANANTGTAATFNGTDSTILVPFSQELNPESFTVSLWARPTNTTGYRSPITSRDDGTFGYIVYVSPSGTWEFWTGDGDPGWTSIGGATVAGDSWAHLAISFDASSGTKSLYLDGALMASTTTQGYSPNGLVEMEDLHIGSGSDAGNEFFFEGDIDDVGVFKGALTPSEIQNVANNGVGSFDLLRLELLVDRNTGAVTMTNSAGQALDVDQYEILSDAGSLDPSGWNSIEDNGQGGLPSGDGTGNGWESLGTPGTSFVGEAYLQDASTLTESTNLYLGSLFDTSVGTEDLKFVYRTADGALTEGIVTYFTGTPVNGDFNGDGIVNIADYTVWRDNLGASDESAFAPGTGNGGGVDMTDYDAWKSNFGSTTGSTGSLDASKVPEPSSMILLAGIAMAGLLLRQRKQGAMVSNASLRQSVYGLSGLFIVAWVVLGSTTQAAVYNDRVYTLGDDSLEDASSGITVGTGANNVAPGATLDSGVAGDPSGSYLDLAQAGSPVYTNVATGTYARPGASSGSLGILFDGTDDLLETGYPMNRPDELQFFFDPEEGYPLEYTGITGHGSQLWVYPSASAIGTTESPTTYQSIFFDTIFTGGPAITPEGKWTQSNSYHVDGASGVGGVPLTDGGVDVVGDTWYHVMQHVYINGDSGAPKLAPGSAARPFTSVIYVDGVAVSANNDNINTGGDTAFVGKLVVGAAEFNGDGFVPDYSNHFNGVLDEMEMYVYGDNTSEGGMDYGTFNLFEDNEWIAEQIANDSVLQGTLLPGDANKDGVVNGDGTGDPSVDDVAAFVAGWGTANIMQGAHNQIYVGDWMTWESGDFNHDGVTDFADWYLLRGNHVSPGGLDLGALLGGGGSQVPEPSTLALLAGLVVAAGVQRRFAAK</sequence>
<dbReference type="GO" id="GO:0000272">
    <property type="term" value="P:polysaccharide catabolic process"/>
    <property type="evidence" value="ECO:0007669"/>
    <property type="project" value="InterPro"/>
</dbReference>
<dbReference type="OrthoDB" id="227994at2"/>
<dbReference type="InterPro" id="IPR036439">
    <property type="entry name" value="Dockerin_dom_sf"/>
</dbReference>
<feature type="signal peptide" evidence="3">
    <location>
        <begin position="1"/>
        <end position="20"/>
    </location>
</feature>
<evidence type="ECO:0000313" key="5">
    <source>
        <dbReference type="EMBL" id="QDU55886.1"/>
    </source>
</evidence>
<feature type="chain" id="PRO_5021960477" evidence="3">
    <location>
        <begin position="21"/>
        <end position="1374"/>
    </location>
</feature>
<dbReference type="SUPFAM" id="SSF63446">
    <property type="entry name" value="Type I dockerin domain"/>
    <property type="match status" value="1"/>
</dbReference>
<dbReference type="EMBL" id="CP036278">
    <property type="protein sequence ID" value="QDU55886.1"/>
    <property type="molecule type" value="Genomic_DNA"/>
</dbReference>
<dbReference type="InterPro" id="IPR018247">
    <property type="entry name" value="EF_Hand_1_Ca_BS"/>
</dbReference>